<dbReference type="Gene3D" id="1.50.10.10">
    <property type="match status" value="1"/>
</dbReference>
<protein>
    <submittedName>
        <fullName evidence="3">Glycoside hydrolase family 88 protein</fullName>
    </submittedName>
</protein>
<dbReference type="RefSeq" id="WP_165357770.1">
    <property type="nucleotide sequence ID" value="NZ_JBBMFL010000014.1"/>
</dbReference>
<dbReference type="PANTHER" id="PTHR33886">
    <property type="entry name" value="UNSATURATED RHAMNOGALACTURONAN HYDROLASE (EUROFUNG)"/>
    <property type="match status" value="1"/>
</dbReference>
<dbReference type="GO" id="GO:0016787">
    <property type="term" value="F:hydrolase activity"/>
    <property type="evidence" value="ECO:0007669"/>
    <property type="project" value="UniProtKB-KW"/>
</dbReference>
<dbReference type="PANTHER" id="PTHR33886:SF8">
    <property type="entry name" value="UNSATURATED RHAMNOGALACTURONAN HYDROLASE (EUROFUNG)"/>
    <property type="match status" value="1"/>
</dbReference>
<dbReference type="Proteomes" id="UP001460202">
    <property type="component" value="Unassembled WGS sequence"/>
</dbReference>
<evidence type="ECO:0000256" key="2">
    <source>
        <dbReference type="SAM" id="SignalP"/>
    </source>
</evidence>
<evidence type="ECO:0000313" key="4">
    <source>
        <dbReference type="Proteomes" id="UP001460202"/>
    </source>
</evidence>
<keyword evidence="4" id="KW-1185">Reference proteome</keyword>
<feature type="signal peptide" evidence="2">
    <location>
        <begin position="1"/>
        <end position="24"/>
    </location>
</feature>
<organism evidence="3 4">
    <name type="scientific">Alistipes intestinihominis</name>
    <dbReference type="NCBI Taxonomy" id="3133172"/>
    <lineage>
        <taxon>Bacteria</taxon>
        <taxon>Pseudomonadati</taxon>
        <taxon>Bacteroidota</taxon>
        <taxon>Bacteroidia</taxon>
        <taxon>Bacteroidales</taxon>
        <taxon>Rikenellaceae</taxon>
        <taxon>Alistipes</taxon>
    </lineage>
</organism>
<dbReference type="Pfam" id="PF07470">
    <property type="entry name" value="Glyco_hydro_88"/>
    <property type="match status" value="1"/>
</dbReference>
<dbReference type="InterPro" id="IPR010905">
    <property type="entry name" value="Glyco_hydro_88"/>
</dbReference>
<keyword evidence="2" id="KW-0732">Signal</keyword>
<reference evidence="3 4" key="1">
    <citation type="submission" date="2024-03" db="EMBL/GenBank/DDBJ databases">
        <title>Human intestinal bacterial collection.</title>
        <authorList>
            <person name="Pauvert C."/>
            <person name="Hitch T.C.A."/>
            <person name="Clavel T."/>
        </authorList>
    </citation>
    <scope>NUCLEOTIDE SEQUENCE [LARGE SCALE GENOMIC DNA]</scope>
    <source>
        <strain evidence="3 4">CLA-KB-H122</strain>
    </source>
</reference>
<name>A0ABV1GZ10_9BACT</name>
<keyword evidence="1 3" id="KW-0378">Hydrolase</keyword>
<dbReference type="SUPFAM" id="SSF48208">
    <property type="entry name" value="Six-hairpin glycosidases"/>
    <property type="match status" value="1"/>
</dbReference>
<dbReference type="InterPro" id="IPR012341">
    <property type="entry name" value="6hp_glycosidase-like_sf"/>
</dbReference>
<dbReference type="InterPro" id="IPR052043">
    <property type="entry name" value="PolySaccharide_Degr_Enz"/>
</dbReference>
<feature type="chain" id="PRO_5045649964" evidence="2">
    <location>
        <begin position="25"/>
        <end position="367"/>
    </location>
</feature>
<accession>A0ABV1GZ10</accession>
<proteinExistence type="predicted"/>
<comment type="caution">
    <text evidence="3">The sequence shown here is derived from an EMBL/GenBank/DDBJ whole genome shotgun (WGS) entry which is preliminary data.</text>
</comment>
<sequence>MYRRIFSLLMLTALFAGIPHVSTAGRKADIEIANRVAQWQIDNFGKYISSKSGTRRDQNWVNGTLYRGMVVWGETSGYKPCEDFVMEIGRRTGWSMDTRPYHADDICVGQAYLLLYEKYRDPAMLAPVKERADLVVDHPAKTQLHIKAKDGQKRWSWCDALFMAPPVYAQLTRITGDPKYLKFMNAEFYATTSKLYDTEERLFYRDASFMDMREPNGRKVFWSRGNGWVYAGLAILLETVPESDPSYDFYRRLFLEMTDALLACQDENGSWRPSLLDPEVYPTPENSGSAFFTYGLAWGVNHGILKGKVYRKAAKRSWKTLCSYVREDGRMEYVQPVGARPRITKPDQTEGYGVGAFLLAASEIVKM</sequence>
<evidence type="ECO:0000313" key="3">
    <source>
        <dbReference type="EMBL" id="MEQ2545575.1"/>
    </source>
</evidence>
<dbReference type="EMBL" id="JBBMFL010000014">
    <property type="protein sequence ID" value="MEQ2545575.1"/>
    <property type="molecule type" value="Genomic_DNA"/>
</dbReference>
<dbReference type="InterPro" id="IPR008928">
    <property type="entry name" value="6-hairpin_glycosidase_sf"/>
</dbReference>
<dbReference type="GeneID" id="78180633"/>
<evidence type="ECO:0000256" key="1">
    <source>
        <dbReference type="ARBA" id="ARBA00022801"/>
    </source>
</evidence>
<gene>
    <name evidence="3" type="ORF">WMO46_11540</name>
</gene>